<comment type="caution">
    <text evidence="2">The sequence shown here is derived from an EMBL/GenBank/DDBJ whole genome shotgun (WGS) entry which is preliminary data.</text>
</comment>
<proteinExistence type="predicted"/>
<dbReference type="OrthoDB" id="10000071at2"/>
<name>A0A084EXZ0_9BACT</name>
<evidence type="ECO:0000313" key="2">
    <source>
        <dbReference type="EMBL" id="KEZ22832.1"/>
    </source>
</evidence>
<dbReference type="EMBL" id="JFDP01000058">
    <property type="protein sequence ID" value="KEZ22832.1"/>
    <property type="molecule type" value="Genomic_DNA"/>
</dbReference>
<dbReference type="AlphaFoldDB" id="A0A084EXZ0"/>
<accession>A0A084EXZ0</accession>
<dbReference type="Proteomes" id="UP000028537">
    <property type="component" value="Unassembled WGS sequence"/>
</dbReference>
<keyword evidence="1" id="KW-0812">Transmembrane</keyword>
<gene>
    <name evidence="2" type="ORF">UDIV_4700</name>
</gene>
<protein>
    <submittedName>
        <fullName evidence="2">Uncharacterized protein</fullName>
    </submittedName>
</protein>
<evidence type="ECO:0000256" key="1">
    <source>
        <dbReference type="SAM" id="Phobius"/>
    </source>
</evidence>
<dbReference type="RefSeq" id="WP_038102955.1">
    <property type="nucleotide sequence ID" value="NZ_JFDP01000058.1"/>
</dbReference>
<reference evidence="2 3" key="1">
    <citation type="submission" date="2014-02" db="EMBL/GenBank/DDBJ databases">
        <title>Genome sequence of Ureaplasma diversum strain 246.</title>
        <authorList>
            <person name="Sirand-Pugnet P."/>
            <person name="Breton M."/>
            <person name="Dordet-Frisoni E."/>
            <person name="Baranowski E."/>
            <person name="Barre A."/>
            <person name="Couture C."/>
            <person name="Dupuy V."/>
            <person name="Gaurivaud P."/>
            <person name="Jacob D."/>
            <person name="Lemaitre C."/>
            <person name="Manso-Silvan L."/>
            <person name="Nikolski M."/>
            <person name="Nouvel L.-X."/>
            <person name="Poumarat F."/>
            <person name="Tardy F."/>
            <person name="Thebault P."/>
            <person name="Theil S."/>
            <person name="Citti C."/>
            <person name="Thiaucourt F."/>
            <person name="Blanchard A."/>
        </authorList>
    </citation>
    <scope>NUCLEOTIDE SEQUENCE [LARGE SCALE GENOMIC DNA]</scope>
    <source>
        <strain evidence="2 3">NCTC 246</strain>
    </source>
</reference>
<sequence length="124" mass="14974">MDDNKKTNNINKRLSNTTYVANFFSDSVNEKWFKKLQRKWFFTYLWPFNNKYRRGLIIDEIKRELIIYLSSVNSSDYFDPFHFEILFKKYFSHKPLRWFFVVLSGLIGSSVSIALLIVLLTRIK</sequence>
<evidence type="ECO:0000313" key="3">
    <source>
        <dbReference type="Proteomes" id="UP000028537"/>
    </source>
</evidence>
<feature type="transmembrane region" description="Helical" evidence="1">
    <location>
        <begin position="98"/>
        <end position="120"/>
    </location>
</feature>
<keyword evidence="1" id="KW-0472">Membrane</keyword>
<keyword evidence="1" id="KW-1133">Transmembrane helix</keyword>
<organism evidence="2 3">
    <name type="scientific">Ureaplasma diversum NCTC 246</name>
    <dbReference type="NCBI Taxonomy" id="1188241"/>
    <lineage>
        <taxon>Bacteria</taxon>
        <taxon>Bacillati</taxon>
        <taxon>Mycoplasmatota</taxon>
        <taxon>Mycoplasmoidales</taxon>
        <taxon>Mycoplasmoidaceae</taxon>
        <taxon>Ureaplasma</taxon>
    </lineage>
</organism>
<keyword evidence="3" id="KW-1185">Reference proteome</keyword>